<dbReference type="AlphaFoldDB" id="A0A2B4SX59"/>
<dbReference type="GO" id="GO:0008270">
    <property type="term" value="F:zinc ion binding"/>
    <property type="evidence" value="ECO:0007669"/>
    <property type="project" value="UniProtKB-KW"/>
</dbReference>
<dbReference type="Gene3D" id="3.90.70.130">
    <property type="match status" value="1"/>
</dbReference>
<gene>
    <name evidence="21" type="primary">ZUFSP</name>
    <name evidence="21" type="ORF">AWC38_SpisGene1370</name>
</gene>
<evidence type="ECO:0000256" key="15">
    <source>
        <dbReference type="ARBA" id="ARBA00023242"/>
    </source>
</evidence>
<organism evidence="21 22">
    <name type="scientific">Stylophora pistillata</name>
    <name type="common">Smooth cauliflower coral</name>
    <dbReference type="NCBI Taxonomy" id="50429"/>
    <lineage>
        <taxon>Eukaryota</taxon>
        <taxon>Metazoa</taxon>
        <taxon>Cnidaria</taxon>
        <taxon>Anthozoa</taxon>
        <taxon>Hexacorallia</taxon>
        <taxon>Scleractinia</taxon>
        <taxon>Astrocoeniina</taxon>
        <taxon>Pocilloporidae</taxon>
        <taxon>Stylophora</taxon>
    </lineage>
</organism>
<dbReference type="FunFam" id="3.90.70.130:FF:000002">
    <property type="entry name" value="Zinc finger containing ubiquitin peptidase 1"/>
    <property type="match status" value="1"/>
</dbReference>
<evidence type="ECO:0000256" key="5">
    <source>
        <dbReference type="ARBA" id="ARBA00011274"/>
    </source>
</evidence>
<dbReference type="EMBL" id="LSMT01000009">
    <property type="protein sequence ID" value="PFX33683.1"/>
    <property type="molecule type" value="Genomic_DNA"/>
</dbReference>
<evidence type="ECO:0000256" key="6">
    <source>
        <dbReference type="ARBA" id="ARBA00012759"/>
    </source>
</evidence>
<keyword evidence="19" id="KW-0175">Coiled coil</keyword>
<dbReference type="STRING" id="50429.A0A2B4SX59"/>
<comment type="catalytic activity">
    <reaction evidence="1">
        <text>Thiol-dependent hydrolysis of ester, thioester, amide, peptide and isopeptide bonds formed by the C-terminal Gly of ubiquitin (a 76-residue protein attached to proteins as an intracellular targeting signal).</text>
        <dbReference type="EC" id="3.4.19.12"/>
    </reaction>
</comment>
<keyword evidence="13" id="KW-0862">Zinc</keyword>
<evidence type="ECO:0000256" key="12">
    <source>
        <dbReference type="ARBA" id="ARBA00022801"/>
    </source>
</evidence>
<evidence type="ECO:0000256" key="19">
    <source>
        <dbReference type="SAM" id="Coils"/>
    </source>
</evidence>
<keyword evidence="22" id="KW-1185">Reference proteome</keyword>
<dbReference type="GO" id="GO:0005634">
    <property type="term" value="C:nucleus"/>
    <property type="evidence" value="ECO:0007669"/>
    <property type="project" value="UniProtKB-SubCell"/>
</dbReference>
<keyword evidence="10" id="KW-0677">Repeat</keyword>
<dbReference type="PANTHER" id="PTHR48153:SF4">
    <property type="entry name" value="UBIQUITIN CARBOXYL-TERMINAL HYDROLASE MUG105"/>
    <property type="match status" value="1"/>
</dbReference>
<feature type="domain" description="UFSP1/2/DUB catalytic" evidence="20">
    <location>
        <begin position="276"/>
        <end position="501"/>
    </location>
</feature>
<keyword evidence="8" id="KW-0963">Cytoplasm</keyword>
<keyword evidence="9" id="KW-0479">Metal-binding</keyword>
<protein>
    <recommendedName>
        <fullName evidence="7">Zinc finger-containing ubiquitin peptidase 1</fullName>
        <ecNumber evidence="6">3.4.19.12</ecNumber>
    </recommendedName>
    <alternativeName>
        <fullName evidence="17">Lys-63-specific deubiquitinase ZUFSP</fullName>
    </alternativeName>
    <alternativeName>
        <fullName evidence="16">Zinc finger with UFM1-specific peptidase domain protein</fullName>
    </alternativeName>
</protein>
<evidence type="ECO:0000259" key="20">
    <source>
        <dbReference type="Pfam" id="PF07910"/>
    </source>
</evidence>
<evidence type="ECO:0000256" key="13">
    <source>
        <dbReference type="ARBA" id="ARBA00022833"/>
    </source>
</evidence>
<keyword evidence="12" id="KW-0378">Hydrolase</keyword>
<comment type="function">
    <text evidence="18">Deubiquitinase with endodeubiquitinase activity that specifically interacts with and cleaves 'Lys-63'-linked long polyubiquitin chains. Shows only weak activity against 'Lys-11' and 'Lys-48'-linked chains. Plays an important role in genome stability pathways, functioning to prevent spontaneous DNA damage and also promote cellular survival in response to exogenous DNA damage. Modulates the ubiquitination status of replication protein A (RPA) complex proteins in response to replication stress.</text>
</comment>
<dbReference type="EC" id="3.4.19.12" evidence="6"/>
<dbReference type="GO" id="GO:0005737">
    <property type="term" value="C:cytoplasm"/>
    <property type="evidence" value="ECO:0007669"/>
    <property type="project" value="UniProtKB-SubCell"/>
</dbReference>
<evidence type="ECO:0000256" key="8">
    <source>
        <dbReference type="ARBA" id="ARBA00022490"/>
    </source>
</evidence>
<sequence length="524" mass="59253">MKRRREELYRHDIDLPPSFSICPVCGTSVSKENIGIHVEEHFTQPSTSSEANRRDDLVPGISDAADFRECNYGRCQQIDGRAKQSCLEGQSVVTGTEYIPFSAPEWDDHMFAHSLEDQAINDATTNSLLGVTFQPQDQYEVPVIYTQNDTALAQELEKQEMERLENQPSEWDDHLLAQALESEQRREQEEQKLQEDEELKKLQAMYGMTSSGGYVTQYSRSLERDVARNKASVGDYYARKAEMLKILMTDNDSGESCTRGIIPQLHHRYDMGVSGTKAAWLALDTDHYASTVGDAGWGCGYRNLQMLISALLKMDTYRPVMYSVGEKVPSIPRIQQFIEAAWTSGFDRQGSEHLGCKLINTRKWIGATEIATVLRSLQIRAKILDFHQATGCDGTHPEMFSWIKRYFSCNMNSAAVPLGSSVLRQTSIPPLYLQHQGHSRLVIGVEEHSGKDGGLYLLLFDPSHSAKQMQSLLEDIQSSSSGLRHLRRSLKQMRCKQYQIVYVDGIMDPSEMEQSKTLDSLRVP</sequence>
<dbReference type="GO" id="GO:0071567">
    <property type="term" value="F:deUFMylase activity"/>
    <property type="evidence" value="ECO:0007669"/>
    <property type="project" value="UniProtKB-ARBA"/>
</dbReference>
<dbReference type="InterPro" id="IPR012462">
    <property type="entry name" value="UFSP1/2_DUB_cat"/>
</dbReference>
<dbReference type="GO" id="GO:0004843">
    <property type="term" value="F:cysteine-type deubiquitinase activity"/>
    <property type="evidence" value="ECO:0007669"/>
    <property type="project" value="UniProtKB-EC"/>
</dbReference>
<comment type="similarity">
    <text evidence="4">Belongs to the peptidase C78 family. ZUFSP subfamily.</text>
</comment>
<dbReference type="PANTHER" id="PTHR48153">
    <property type="entry name" value="UFM1-SPECIFIC PROTEASE 2"/>
    <property type="match status" value="1"/>
</dbReference>
<feature type="coiled-coil region" evidence="19">
    <location>
        <begin position="176"/>
        <end position="205"/>
    </location>
</feature>
<comment type="subunit">
    <text evidence="5">Interacts with RPA1 and RPA2.</text>
</comment>
<evidence type="ECO:0000256" key="4">
    <source>
        <dbReference type="ARBA" id="ARBA00010469"/>
    </source>
</evidence>
<evidence type="ECO:0000256" key="9">
    <source>
        <dbReference type="ARBA" id="ARBA00022723"/>
    </source>
</evidence>
<dbReference type="Proteomes" id="UP000225706">
    <property type="component" value="Unassembled WGS sequence"/>
</dbReference>
<evidence type="ECO:0000256" key="11">
    <source>
        <dbReference type="ARBA" id="ARBA00022771"/>
    </source>
</evidence>
<evidence type="ECO:0000256" key="18">
    <source>
        <dbReference type="ARBA" id="ARBA00045669"/>
    </source>
</evidence>
<evidence type="ECO:0000256" key="10">
    <source>
        <dbReference type="ARBA" id="ARBA00022737"/>
    </source>
</evidence>
<evidence type="ECO:0000313" key="22">
    <source>
        <dbReference type="Proteomes" id="UP000225706"/>
    </source>
</evidence>
<evidence type="ECO:0000313" key="21">
    <source>
        <dbReference type="EMBL" id="PFX33683.1"/>
    </source>
</evidence>
<evidence type="ECO:0000256" key="16">
    <source>
        <dbReference type="ARBA" id="ARBA00029662"/>
    </source>
</evidence>
<proteinExistence type="inferred from homology"/>
<name>A0A2B4SX59_STYPI</name>
<evidence type="ECO:0000256" key="17">
    <source>
        <dbReference type="ARBA" id="ARBA00031481"/>
    </source>
</evidence>
<dbReference type="Pfam" id="PF07910">
    <property type="entry name" value="Peptidase_C78"/>
    <property type="match status" value="1"/>
</dbReference>
<keyword evidence="14" id="KW-0007">Acetylation</keyword>
<evidence type="ECO:0000256" key="1">
    <source>
        <dbReference type="ARBA" id="ARBA00000707"/>
    </source>
</evidence>
<evidence type="ECO:0000256" key="7">
    <source>
        <dbReference type="ARBA" id="ARBA00021993"/>
    </source>
</evidence>
<reference evidence="22" key="1">
    <citation type="journal article" date="2017" name="bioRxiv">
        <title>Comparative analysis of the genomes of Stylophora pistillata and Acropora digitifera provides evidence for extensive differences between species of corals.</title>
        <authorList>
            <person name="Voolstra C.R."/>
            <person name="Li Y."/>
            <person name="Liew Y.J."/>
            <person name="Baumgarten S."/>
            <person name="Zoccola D."/>
            <person name="Flot J.-F."/>
            <person name="Tambutte S."/>
            <person name="Allemand D."/>
            <person name="Aranda M."/>
        </authorList>
    </citation>
    <scope>NUCLEOTIDE SEQUENCE [LARGE SCALE GENOMIC DNA]</scope>
</reference>
<comment type="subcellular location">
    <subcellularLocation>
        <location evidence="3">Cytoplasm</location>
    </subcellularLocation>
    <subcellularLocation>
        <location evidence="2">Nucleus</location>
    </subcellularLocation>
</comment>
<accession>A0A2B4SX59</accession>
<dbReference type="OrthoDB" id="288987at2759"/>
<evidence type="ECO:0000256" key="3">
    <source>
        <dbReference type="ARBA" id="ARBA00004496"/>
    </source>
</evidence>
<keyword evidence="11" id="KW-0863">Zinc-finger</keyword>
<evidence type="ECO:0000256" key="2">
    <source>
        <dbReference type="ARBA" id="ARBA00004123"/>
    </source>
</evidence>
<comment type="caution">
    <text evidence="21">The sequence shown here is derived from an EMBL/GenBank/DDBJ whole genome shotgun (WGS) entry which is preliminary data.</text>
</comment>
<evidence type="ECO:0000256" key="14">
    <source>
        <dbReference type="ARBA" id="ARBA00022990"/>
    </source>
</evidence>
<keyword evidence="15" id="KW-0539">Nucleus</keyword>